<dbReference type="InterPro" id="IPR016032">
    <property type="entry name" value="Sig_transdc_resp-reg_C-effctor"/>
</dbReference>
<sequence length="233" mass="24849">MSGTPEVATPEGVVRVVVADDQALVRAGLEALLGAEPDIEVVGVAADGREAVDLARRLRPDVVCMDVRMPVLDGIGATRELAGPGVEDPVPVLVLTTFEIDDYLFGALEAGAAGFQLKDAEPEVLVRAVRSVAAGNGTLHDSLTKRVVSEVLARRRAQPVTAARGTDLLTARELDIVLLLAEGMSNDEIARELVLEVSTVKSHLARILPKLGVRSRLQAAVWAYQNRLVRLPD</sequence>
<evidence type="ECO:0000256" key="3">
    <source>
        <dbReference type="ARBA" id="ARBA00023125"/>
    </source>
</evidence>
<dbReference type="PROSITE" id="PS50110">
    <property type="entry name" value="RESPONSE_REGULATORY"/>
    <property type="match status" value="1"/>
</dbReference>
<dbReference type="EMBL" id="JAUHJR010000010">
    <property type="protein sequence ID" value="MDN4163231.1"/>
    <property type="molecule type" value="Genomic_DNA"/>
</dbReference>
<dbReference type="SUPFAM" id="SSF52172">
    <property type="entry name" value="CheY-like"/>
    <property type="match status" value="1"/>
</dbReference>
<dbReference type="InterPro" id="IPR039420">
    <property type="entry name" value="WalR-like"/>
</dbReference>
<evidence type="ECO:0000256" key="1">
    <source>
        <dbReference type="ARBA" id="ARBA00022553"/>
    </source>
</evidence>
<name>A0ABT8EYG1_9ACTN</name>
<evidence type="ECO:0000256" key="4">
    <source>
        <dbReference type="ARBA" id="ARBA00023163"/>
    </source>
</evidence>
<dbReference type="PROSITE" id="PS00622">
    <property type="entry name" value="HTH_LUXR_1"/>
    <property type="match status" value="1"/>
</dbReference>
<evidence type="ECO:0000313" key="9">
    <source>
        <dbReference type="Proteomes" id="UP001168537"/>
    </source>
</evidence>
<proteinExistence type="predicted"/>
<dbReference type="Pfam" id="PF00072">
    <property type="entry name" value="Response_reg"/>
    <property type="match status" value="1"/>
</dbReference>
<dbReference type="Gene3D" id="3.40.50.2300">
    <property type="match status" value="1"/>
</dbReference>
<evidence type="ECO:0000256" key="2">
    <source>
        <dbReference type="ARBA" id="ARBA00023015"/>
    </source>
</evidence>
<dbReference type="SMART" id="SM00421">
    <property type="entry name" value="HTH_LUXR"/>
    <property type="match status" value="1"/>
</dbReference>
<organism evidence="8 9">
    <name type="scientific">Nocardioides abyssi</name>
    <dbReference type="NCBI Taxonomy" id="3058370"/>
    <lineage>
        <taxon>Bacteria</taxon>
        <taxon>Bacillati</taxon>
        <taxon>Actinomycetota</taxon>
        <taxon>Actinomycetes</taxon>
        <taxon>Propionibacteriales</taxon>
        <taxon>Nocardioidaceae</taxon>
        <taxon>Nocardioides</taxon>
    </lineage>
</organism>
<feature type="domain" description="HTH luxR-type" evidence="6">
    <location>
        <begin position="162"/>
        <end position="227"/>
    </location>
</feature>
<dbReference type="SUPFAM" id="SSF46894">
    <property type="entry name" value="C-terminal effector domain of the bipartite response regulators"/>
    <property type="match status" value="1"/>
</dbReference>
<dbReference type="CDD" id="cd06170">
    <property type="entry name" value="LuxR_C_like"/>
    <property type="match status" value="1"/>
</dbReference>
<dbReference type="InterPro" id="IPR000792">
    <property type="entry name" value="Tscrpt_reg_LuxR_C"/>
</dbReference>
<dbReference type="CDD" id="cd17535">
    <property type="entry name" value="REC_NarL-like"/>
    <property type="match status" value="1"/>
</dbReference>
<gene>
    <name evidence="8" type="ORF">QWY29_17810</name>
</gene>
<keyword evidence="4" id="KW-0804">Transcription</keyword>
<keyword evidence="9" id="KW-1185">Reference proteome</keyword>
<evidence type="ECO:0000259" key="7">
    <source>
        <dbReference type="PROSITE" id="PS50110"/>
    </source>
</evidence>
<feature type="modified residue" description="4-aspartylphosphate" evidence="5">
    <location>
        <position position="66"/>
    </location>
</feature>
<evidence type="ECO:0000256" key="5">
    <source>
        <dbReference type="PROSITE-ProRule" id="PRU00169"/>
    </source>
</evidence>
<dbReference type="PANTHER" id="PTHR43214">
    <property type="entry name" value="TWO-COMPONENT RESPONSE REGULATOR"/>
    <property type="match status" value="1"/>
</dbReference>
<comment type="caution">
    <text evidence="8">The sequence shown here is derived from an EMBL/GenBank/DDBJ whole genome shotgun (WGS) entry which is preliminary data.</text>
</comment>
<dbReference type="RefSeq" id="WP_300962481.1">
    <property type="nucleotide sequence ID" value="NZ_JAUHJR010000010.1"/>
</dbReference>
<dbReference type="PRINTS" id="PR00038">
    <property type="entry name" value="HTHLUXR"/>
</dbReference>
<dbReference type="Pfam" id="PF00196">
    <property type="entry name" value="GerE"/>
    <property type="match status" value="1"/>
</dbReference>
<accession>A0ABT8EYG1</accession>
<dbReference type="SMART" id="SM00448">
    <property type="entry name" value="REC"/>
    <property type="match status" value="1"/>
</dbReference>
<dbReference type="PANTHER" id="PTHR43214:SF24">
    <property type="entry name" value="TRANSCRIPTIONAL REGULATORY PROTEIN NARL-RELATED"/>
    <property type="match status" value="1"/>
</dbReference>
<dbReference type="Proteomes" id="UP001168537">
    <property type="component" value="Unassembled WGS sequence"/>
</dbReference>
<dbReference type="InterPro" id="IPR058245">
    <property type="entry name" value="NreC/VraR/RcsB-like_REC"/>
</dbReference>
<keyword evidence="3" id="KW-0238">DNA-binding</keyword>
<keyword evidence="1 5" id="KW-0597">Phosphoprotein</keyword>
<evidence type="ECO:0000313" key="8">
    <source>
        <dbReference type="EMBL" id="MDN4163231.1"/>
    </source>
</evidence>
<dbReference type="PROSITE" id="PS50043">
    <property type="entry name" value="HTH_LUXR_2"/>
    <property type="match status" value="1"/>
</dbReference>
<feature type="domain" description="Response regulatory" evidence="7">
    <location>
        <begin position="15"/>
        <end position="133"/>
    </location>
</feature>
<evidence type="ECO:0000259" key="6">
    <source>
        <dbReference type="PROSITE" id="PS50043"/>
    </source>
</evidence>
<dbReference type="InterPro" id="IPR011006">
    <property type="entry name" value="CheY-like_superfamily"/>
</dbReference>
<dbReference type="InterPro" id="IPR001789">
    <property type="entry name" value="Sig_transdc_resp-reg_receiver"/>
</dbReference>
<keyword evidence="2" id="KW-0805">Transcription regulation</keyword>
<protein>
    <submittedName>
        <fullName evidence="8">Response regulator transcription factor</fullName>
    </submittedName>
</protein>
<reference evidence="8" key="1">
    <citation type="submission" date="2023-06" db="EMBL/GenBank/DDBJ databases">
        <title>Draft genome sequence of Nocardioides sp. SOB72.</title>
        <authorList>
            <person name="Zhang G."/>
        </authorList>
    </citation>
    <scope>NUCLEOTIDE SEQUENCE</scope>
    <source>
        <strain evidence="8">SOB72</strain>
    </source>
</reference>